<keyword evidence="4" id="KW-0732">Signal</keyword>
<dbReference type="Proteomes" id="UP000663828">
    <property type="component" value="Unassembled WGS sequence"/>
</dbReference>
<dbReference type="InterPro" id="IPR001258">
    <property type="entry name" value="NHL_repeat"/>
</dbReference>
<dbReference type="GO" id="GO:0008270">
    <property type="term" value="F:zinc ion binding"/>
    <property type="evidence" value="ECO:0007669"/>
    <property type="project" value="UniProtKB-KW"/>
</dbReference>
<comment type="caution">
    <text evidence="5">The sequence shown here is derived from an EMBL/GenBank/DDBJ whole genome shotgun (WGS) entry which is preliminary data.</text>
</comment>
<feature type="signal peptide" evidence="4">
    <location>
        <begin position="1"/>
        <end position="18"/>
    </location>
</feature>
<dbReference type="EMBL" id="CAJNOJ010000124">
    <property type="protein sequence ID" value="CAF1158884.1"/>
    <property type="molecule type" value="Genomic_DNA"/>
</dbReference>
<feature type="region of interest" description="Disordered" evidence="3">
    <location>
        <begin position="558"/>
        <end position="660"/>
    </location>
</feature>
<dbReference type="PANTHER" id="PTHR24104:SF25">
    <property type="entry name" value="PROTEIN LIN-41"/>
    <property type="match status" value="1"/>
</dbReference>
<name>A0A814TAL7_ADIRI</name>
<sequence>MSVGDLFFWLILLSVAEASNVSYNQPKLDAYAVWNPNAILFANSSLVGANPRSLFVDTNDTVYVVDQTNNRTLIWFNNSINPSRTIYGEMSKPMSIFVTTSGDMYISDYNTNNQTRRWSQNSNGSSLVMSTSSGCYGLFIDINNTLYCSLYLVHRIVKKWLGNNASTITTIAGNGSSGFGLNQLNNPGGIFVTTDFDLYVADYANNRIQLFQPGQSNGITVAGSSSINVTIILQGPNAVILDADSYVFVTDYSYNRIVGSGPNGFRCIVGCTLVQGTASNQLKGPWNLAFDSHGNLYANEWGTSRILKYTLLNNTGVKSYNQPKLCSNATWSVNGSTFANRSIVGSYPSDIFIDTNGSIYVVDKDNDRIQVWFNNSINPTRTISGISFNVSSIFVANDGNIYIDNGMSNGYVNRYIMNTNSSTPVMAINSYCSGLFIDTSDTLYCSLSTQNNVVKKWLGDSTVIATVVAGNVNGANGSSLDRLSGPRGIFVNDDFVLYVADSQNDRIQLFELGQSNGVTVAGNTSLNITVILDTPTGITLDADNYLFIMDRDNERIHKSHQYPPHRRPLALRLQPRPLAPRLQPRPLAPRLQPRPLVPHLQPRPLAPRLQPRPLAPRLQPRPHPPHQRHRNRLAPHPYQNLHRDQSQCRHRHIQHRPRYQMPQIRSRLPIQLLPEYC</sequence>
<dbReference type="OrthoDB" id="342730at2759"/>
<dbReference type="SUPFAM" id="SSF101898">
    <property type="entry name" value="NHL repeat"/>
    <property type="match status" value="2"/>
</dbReference>
<feature type="repeat" description="NHL" evidence="2">
    <location>
        <begin position="175"/>
        <end position="214"/>
    </location>
</feature>
<dbReference type="Gene3D" id="2.120.10.30">
    <property type="entry name" value="TolB, C-terminal domain"/>
    <property type="match status" value="2"/>
</dbReference>
<dbReference type="EMBL" id="CAJNOR010005566">
    <property type="protein sequence ID" value="CAF1567946.1"/>
    <property type="molecule type" value="Genomic_DNA"/>
</dbReference>
<dbReference type="InterPro" id="IPR011042">
    <property type="entry name" value="6-blade_b-propeller_TolB-like"/>
</dbReference>
<evidence type="ECO:0000256" key="1">
    <source>
        <dbReference type="ARBA" id="ARBA00022737"/>
    </source>
</evidence>
<evidence type="ECO:0000256" key="2">
    <source>
        <dbReference type="PROSITE-ProRule" id="PRU00504"/>
    </source>
</evidence>
<evidence type="ECO:0000313" key="8">
    <source>
        <dbReference type="Proteomes" id="UP000663852"/>
    </source>
</evidence>
<dbReference type="AlphaFoldDB" id="A0A814TAL7"/>
<organism evidence="5 8">
    <name type="scientific">Adineta ricciae</name>
    <name type="common">Rotifer</name>
    <dbReference type="NCBI Taxonomy" id="249248"/>
    <lineage>
        <taxon>Eukaryota</taxon>
        <taxon>Metazoa</taxon>
        <taxon>Spiralia</taxon>
        <taxon>Gnathifera</taxon>
        <taxon>Rotifera</taxon>
        <taxon>Eurotatoria</taxon>
        <taxon>Bdelloidea</taxon>
        <taxon>Adinetida</taxon>
        <taxon>Adinetidae</taxon>
        <taxon>Adineta</taxon>
    </lineage>
</organism>
<keyword evidence="7" id="KW-1185">Reference proteome</keyword>
<feature type="chain" id="PRO_5036226001" description="NHL repeat containing protein-like protein" evidence="4">
    <location>
        <begin position="19"/>
        <end position="677"/>
    </location>
</feature>
<protein>
    <recommendedName>
        <fullName evidence="9">NHL repeat containing protein-like protein</fullName>
    </recommendedName>
</protein>
<evidence type="ECO:0000313" key="7">
    <source>
        <dbReference type="Proteomes" id="UP000663828"/>
    </source>
</evidence>
<dbReference type="CDD" id="cd05819">
    <property type="entry name" value="NHL"/>
    <property type="match status" value="1"/>
</dbReference>
<evidence type="ECO:0008006" key="9">
    <source>
        <dbReference type="Google" id="ProtNLM"/>
    </source>
</evidence>
<feature type="compositionally biased region" description="Basic residues" evidence="3">
    <location>
        <begin position="558"/>
        <end position="569"/>
    </location>
</feature>
<feature type="compositionally biased region" description="Basic residues" evidence="3">
    <location>
        <begin position="623"/>
        <end position="633"/>
    </location>
</feature>
<feature type="compositionally biased region" description="Low complexity" evidence="3">
    <location>
        <begin position="570"/>
        <end position="618"/>
    </location>
</feature>
<dbReference type="Proteomes" id="UP000663852">
    <property type="component" value="Unassembled WGS sequence"/>
</dbReference>
<dbReference type="InterPro" id="IPR050952">
    <property type="entry name" value="TRIM-NHL_E3_ligases"/>
</dbReference>
<dbReference type="Gene3D" id="2.40.10.500">
    <property type="match status" value="2"/>
</dbReference>
<evidence type="ECO:0000313" key="5">
    <source>
        <dbReference type="EMBL" id="CAF1158884.1"/>
    </source>
</evidence>
<accession>A0A814TAL7</accession>
<gene>
    <name evidence="5" type="ORF">EDS130_LOCUS23029</name>
    <name evidence="6" type="ORF">XAT740_LOCUS44193</name>
</gene>
<feature type="compositionally biased region" description="Basic residues" evidence="3">
    <location>
        <begin position="648"/>
        <end position="658"/>
    </location>
</feature>
<proteinExistence type="predicted"/>
<reference evidence="5" key="1">
    <citation type="submission" date="2021-02" db="EMBL/GenBank/DDBJ databases">
        <authorList>
            <person name="Nowell W R."/>
        </authorList>
    </citation>
    <scope>NUCLEOTIDE SEQUENCE</scope>
</reference>
<keyword evidence="1" id="KW-0677">Repeat</keyword>
<dbReference type="PROSITE" id="PS51125">
    <property type="entry name" value="NHL"/>
    <property type="match status" value="1"/>
</dbReference>
<dbReference type="PANTHER" id="PTHR24104">
    <property type="entry name" value="E3 UBIQUITIN-PROTEIN LIGASE NHLRC1-RELATED"/>
    <property type="match status" value="1"/>
</dbReference>
<evidence type="ECO:0000256" key="3">
    <source>
        <dbReference type="SAM" id="MobiDB-lite"/>
    </source>
</evidence>
<evidence type="ECO:0000313" key="6">
    <source>
        <dbReference type="EMBL" id="CAF1567946.1"/>
    </source>
</evidence>
<evidence type="ECO:0000256" key="4">
    <source>
        <dbReference type="SAM" id="SignalP"/>
    </source>
</evidence>